<dbReference type="InterPro" id="IPR032812">
    <property type="entry name" value="SbsA_Ig"/>
</dbReference>
<dbReference type="AlphaFoldDB" id="I5C5H2"/>
<name>I5C5H2_9BACT</name>
<gene>
    <name evidence="6" type="ORF">A3SI_07139</name>
</gene>
<proteinExistence type="predicted"/>
<dbReference type="OrthoDB" id="9809989at2"/>
<evidence type="ECO:0000256" key="1">
    <source>
        <dbReference type="ARBA" id="ARBA00022729"/>
    </source>
</evidence>
<evidence type="ECO:0000259" key="5">
    <source>
        <dbReference type="Pfam" id="PF14686"/>
    </source>
</evidence>
<feature type="region of interest" description="Disordered" evidence="2">
    <location>
        <begin position="28"/>
        <end position="48"/>
    </location>
</feature>
<protein>
    <recommendedName>
        <fullName evidence="8">SbsA Ig-like domain-containing protein</fullName>
    </recommendedName>
</protein>
<dbReference type="STRING" id="1189621.A3SI_07139"/>
<dbReference type="Pfam" id="PF13205">
    <property type="entry name" value="Big_5"/>
    <property type="match status" value="1"/>
</dbReference>
<reference evidence="6 7" key="1">
    <citation type="submission" date="2012-05" db="EMBL/GenBank/DDBJ databases">
        <title>Genome sequence of Nitritalea halalkaliphila LW7.</title>
        <authorList>
            <person name="Jangir P.K."/>
            <person name="Singh A."/>
            <person name="Shivaji S."/>
            <person name="Sharma R."/>
        </authorList>
    </citation>
    <scope>NUCLEOTIDE SEQUENCE [LARGE SCALE GENOMIC DNA]</scope>
    <source>
        <strain evidence="6 7">LW7</strain>
    </source>
</reference>
<dbReference type="Proteomes" id="UP000005551">
    <property type="component" value="Unassembled WGS sequence"/>
</dbReference>
<evidence type="ECO:0000259" key="4">
    <source>
        <dbReference type="Pfam" id="PF13205"/>
    </source>
</evidence>
<keyword evidence="7" id="KW-1185">Reference proteome</keyword>
<dbReference type="InterPro" id="IPR029413">
    <property type="entry name" value="RG-lyase_II"/>
</dbReference>
<evidence type="ECO:0000256" key="2">
    <source>
        <dbReference type="SAM" id="MobiDB-lite"/>
    </source>
</evidence>
<dbReference type="PATRIC" id="fig|1189621.3.peg.1488"/>
<comment type="caution">
    <text evidence="6">The sequence shown here is derived from an EMBL/GenBank/DDBJ whole genome shotgun (WGS) entry which is preliminary data.</text>
</comment>
<dbReference type="Pfam" id="PF14686">
    <property type="entry name" value="fn3_3"/>
    <property type="match status" value="1"/>
</dbReference>
<feature type="domain" description="SbsA Ig-like" evidence="4">
    <location>
        <begin position="35"/>
        <end position="135"/>
    </location>
</feature>
<evidence type="ECO:0008006" key="8">
    <source>
        <dbReference type="Google" id="ProtNLM"/>
    </source>
</evidence>
<feature type="signal peptide" evidence="3">
    <location>
        <begin position="1"/>
        <end position="24"/>
    </location>
</feature>
<feature type="chain" id="PRO_5003701492" description="SbsA Ig-like domain-containing protein" evidence="3">
    <location>
        <begin position="25"/>
        <end position="596"/>
    </location>
</feature>
<sequence length="596" mass="68292">MNQVYSPYIPLLFLLSLLLIGACAQQSTPMGGPKDETPPQLIRIKPENETRNVKPEVIELEFDEFVKLDNALKQIIITPRVKKDEMEITANRNRVLIKLNQELEDSTTYLFNFQKSIQDISEGNPAENLKLVFSTGPDIDSLTAEGNVRFIFPRNKMEDVLVGLYEVGDTTNVLTAPPYYVANADTSGNFRMTNLRPGKYMAYAWHDDNNSIKAEDKTEAYGFILDTIQIKENVKDLQFYISKADLSDFKITRAASSGSNFDIVLSKTPVKIELENEDIGKTLFYRLNEKTLRFYHTALQEDSTSMRLQFKDSVGFHIDTVLFAKFESSERRKEKLEVKTNSGKSFLKAFTAEINFNKPIAEIRLDSLLIQYDSASVIPVQKEWISFLDSAKRTDIRIDLSIIDTVSTTRNFKLSAADSTFLDVEGLFFEGKVEVNFKRSNPETLAERLGITYVTEKEGPFRYELLKKEEVIRHITTKEKTVAFTQVDPDTYQVRVIVDANENNRWDPSNFYEGRQAEEVFYAINPEAEKNKRDVILKAGWENNITITETPPLGWRPKAKEEAPKSVIEPILTPEQMDLKIQEWLENKVENPVDKQ</sequence>
<organism evidence="6 7">
    <name type="scientific">Nitritalea halalkaliphila LW7</name>
    <dbReference type="NCBI Taxonomy" id="1189621"/>
    <lineage>
        <taxon>Bacteria</taxon>
        <taxon>Pseudomonadati</taxon>
        <taxon>Bacteroidota</taxon>
        <taxon>Cytophagia</taxon>
        <taxon>Cytophagales</taxon>
        <taxon>Cyclobacteriaceae</taxon>
        <taxon>Nitritalea</taxon>
    </lineage>
</organism>
<evidence type="ECO:0000313" key="6">
    <source>
        <dbReference type="EMBL" id="EIM77074.1"/>
    </source>
</evidence>
<evidence type="ECO:0000313" key="7">
    <source>
        <dbReference type="Proteomes" id="UP000005551"/>
    </source>
</evidence>
<evidence type="ECO:0000256" key="3">
    <source>
        <dbReference type="SAM" id="SignalP"/>
    </source>
</evidence>
<dbReference type="EMBL" id="AJYA01000016">
    <property type="protein sequence ID" value="EIM77074.1"/>
    <property type="molecule type" value="Genomic_DNA"/>
</dbReference>
<keyword evidence="1 3" id="KW-0732">Signal</keyword>
<feature type="domain" description="Rhamnogalacturonan lyase" evidence="5">
    <location>
        <begin position="167"/>
        <end position="207"/>
    </location>
</feature>
<accession>I5C5H2</accession>